<reference evidence="1" key="2">
    <citation type="submission" date="2021-04" db="EMBL/GenBank/DDBJ databases">
        <authorList>
            <person name="Gilroy R."/>
        </authorList>
    </citation>
    <scope>NUCLEOTIDE SEQUENCE</scope>
    <source>
        <strain evidence="1">ChiW4-1371</strain>
    </source>
</reference>
<protein>
    <submittedName>
        <fullName evidence="1">Uncharacterized protein</fullName>
    </submittedName>
</protein>
<evidence type="ECO:0000313" key="2">
    <source>
        <dbReference type="Proteomes" id="UP000824176"/>
    </source>
</evidence>
<sequence length="177" mass="19531">MKYFAALIIPLFIMSCALEKEQSDSVSSVLQFTTASIKIDSIDNYTSAPACMDFNNRSSIIKYTINSKGHYGSTDVDSIIRNSYFHISRARLYFNGIILEIPILGTSDIKYNASYSQEQEITKAMLNAVGITDGIYNLSIEMVVTEYNGNNIHTVADETISSTFGQVQITSDGTGCQ</sequence>
<reference evidence="1" key="1">
    <citation type="journal article" date="2021" name="PeerJ">
        <title>Extensive microbial diversity within the chicken gut microbiome revealed by metagenomics and culture.</title>
        <authorList>
            <person name="Gilroy R."/>
            <person name="Ravi A."/>
            <person name="Getino M."/>
            <person name="Pursley I."/>
            <person name="Horton D.L."/>
            <person name="Alikhan N.F."/>
            <person name="Baker D."/>
            <person name="Gharbi K."/>
            <person name="Hall N."/>
            <person name="Watson M."/>
            <person name="Adriaenssens E.M."/>
            <person name="Foster-Nyarko E."/>
            <person name="Jarju S."/>
            <person name="Secka A."/>
            <person name="Antonio M."/>
            <person name="Oren A."/>
            <person name="Chaudhuri R.R."/>
            <person name="La Ragione R."/>
            <person name="Hildebrand F."/>
            <person name="Pallen M.J."/>
        </authorList>
    </citation>
    <scope>NUCLEOTIDE SEQUENCE</scope>
    <source>
        <strain evidence="1">ChiW4-1371</strain>
    </source>
</reference>
<evidence type="ECO:0000313" key="1">
    <source>
        <dbReference type="EMBL" id="HIZ90069.1"/>
    </source>
</evidence>
<gene>
    <name evidence="1" type="ORF">H9804_08980</name>
</gene>
<accession>A0A9D2GVR8</accession>
<dbReference type="AlphaFoldDB" id="A0A9D2GVR8"/>
<proteinExistence type="predicted"/>
<dbReference type="PROSITE" id="PS51257">
    <property type="entry name" value="PROKAR_LIPOPROTEIN"/>
    <property type="match status" value="1"/>
</dbReference>
<organism evidence="1 2">
    <name type="scientific">Candidatus Mucispirillum faecigallinarum</name>
    <dbReference type="NCBI Taxonomy" id="2838699"/>
    <lineage>
        <taxon>Bacteria</taxon>
        <taxon>Pseudomonadati</taxon>
        <taxon>Deferribacterota</taxon>
        <taxon>Deferribacteres</taxon>
        <taxon>Deferribacterales</taxon>
        <taxon>Mucispirillaceae</taxon>
        <taxon>Mucispirillum</taxon>
    </lineage>
</organism>
<dbReference type="EMBL" id="DXAQ01000133">
    <property type="protein sequence ID" value="HIZ90069.1"/>
    <property type="molecule type" value="Genomic_DNA"/>
</dbReference>
<comment type="caution">
    <text evidence="1">The sequence shown here is derived from an EMBL/GenBank/DDBJ whole genome shotgun (WGS) entry which is preliminary data.</text>
</comment>
<dbReference type="Proteomes" id="UP000824176">
    <property type="component" value="Unassembled WGS sequence"/>
</dbReference>
<name>A0A9D2GVR8_9BACT</name>